<accession>A0A086P5F8</accession>
<dbReference type="InterPro" id="IPR021975">
    <property type="entry name" value="Rifampin_Arr"/>
</dbReference>
<dbReference type="Gene3D" id="3.20.170.40">
    <property type="entry name" value="Rifampin ADP-ribosyltransferase domain"/>
    <property type="match status" value="1"/>
</dbReference>
<dbReference type="PATRIC" id="fig|1219045.3.peg.3515"/>
<dbReference type="AlphaFoldDB" id="A0A086P5F8"/>
<dbReference type="Gene3D" id="1.25.40.380">
    <property type="entry name" value="Protein of unknown function DUF1810"/>
    <property type="match status" value="1"/>
</dbReference>
<protein>
    <recommendedName>
        <fullName evidence="1">Rifampin ADP-ribosyltransferase domain-containing protein</fullName>
    </recommendedName>
</protein>
<gene>
    <name evidence="2" type="ORF">BV98_003460</name>
</gene>
<sequence>MSETSDLERFVAAQDQVYPRALDEIRRGAKRSHWMWFVFPQLAGLGRSAMAQRYAIADLDEAQAYLAHPLLGARYLECVEALQDLEVSDPVAVFGAVDAAKLRSSLTLFELAGGLSLIGAALARWFGGARDEKTLELLGSGDSTDVLDEGPFFHGTIADLRVGDFLAAGHRSNYRPEVVMNHIYFTALVDGAGLAAEIAAELIEGDAAPRVYAVDPTGAFENDPNVTDKKFPGNPTRSYRSRAPLKVIGEITDWTRLTPNALELWRERLRVLRSNEGGEIIN</sequence>
<evidence type="ECO:0000313" key="3">
    <source>
        <dbReference type="Proteomes" id="UP000024284"/>
    </source>
</evidence>
<dbReference type="InterPro" id="IPR038611">
    <property type="entry name" value="Arr_sf"/>
</dbReference>
<comment type="caution">
    <text evidence="2">The sequence shown here is derived from an EMBL/GenBank/DDBJ whole genome shotgun (WGS) entry which is preliminary data.</text>
</comment>
<dbReference type="Proteomes" id="UP000024284">
    <property type="component" value="Unassembled WGS sequence"/>
</dbReference>
<dbReference type="Pfam" id="PF08837">
    <property type="entry name" value="DUF1810"/>
    <property type="match status" value="1"/>
</dbReference>
<reference evidence="2" key="1">
    <citation type="submission" date="2014-08" db="EMBL/GenBank/DDBJ databases">
        <title>Draft genome sequences of Sphingobium herbicidovorans.</title>
        <authorList>
            <person name="Gan H.M."/>
            <person name="Gan H.Y."/>
            <person name="Savka M.A."/>
        </authorList>
    </citation>
    <scope>NUCLEOTIDE SEQUENCE [LARGE SCALE GENOMIC DNA]</scope>
    <source>
        <strain evidence="2">NBRC 16415</strain>
    </source>
</reference>
<dbReference type="STRING" id="76947.GCA_002080435_00190"/>
<dbReference type="NCBIfam" id="NF033144">
    <property type="entry name" value="rifampin_ARR"/>
    <property type="match status" value="1"/>
</dbReference>
<dbReference type="EMBL" id="JFZA02000056">
    <property type="protein sequence ID" value="KFG88626.1"/>
    <property type="molecule type" value="Genomic_DNA"/>
</dbReference>
<dbReference type="InterPro" id="IPR014937">
    <property type="entry name" value="DUF1810"/>
</dbReference>
<proteinExistence type="predicted"/>
<name>A0A086P5F8_SPHHM</name>
<evidence type="ECO:0000313" key="2">
    <source>
        <dbReference type="EMBL" id="KFG88626.1"/>
    </source>
</evidence>
<dbReference type="SUPFAM" id="SSF140736">
    <property type="entry name" value="Rv1873-like"/>
    <property type="match status" value="1"/>
</dbReference>
<dbReference type="eggNOG" id="COG5579">
    <property type="taxonomic scope" value="Bacteria"/>
</dbReference>
<dbReference type="Pfam" id="PF12120">
    <property type="entry name" value="Arr-ms"/>
    <property type="match status" value="1"/>
</dbReference>
<evidence type="ECO:0000259" key="1">
    <source>
        <dbReference type="Pfam" id="PF12120"/>
    </source>
</evidence>
<dbReference type="InterPro" id="IPR036287">
    <property type="entry name" value="Rv1873-like_sf"/>
</dbReference>
<organism evidence="2 3">
    <name type="scientific">Sphingobium herbicidovorans (strain ATCC 700291 / DSM 11019 / CCUG 56400 / KCTC 2939 / LMG 18315 / NBRC 16415 / MH)</name>
    <name type="common">Sphingomonas herbicidovorans</name>
    <dbReference type="NCBI Taxonomy" id="1219045"/>
    <lineage>
        <taxon>Bacteria</taxon>
        <taxon>Pseudomonadati</taxon>
        <taxon>Pseudomonadota</taxon>
        <taxon>Alphaproteobacteria</taxon>
        <taxon>Sphingomonadales</taxon>
        <taxon>Sphingomonadaceae</taxon>
        <taxon>Sphingobium</taxon>
    </lineage>
</organism>
<feature type="domain" description="Rifampin ADP-ribosyltransferase" evidence="1">
    <location>
        <begin position="152"/>
        <end position="254"/>
    </location>
</feature>
<keyword evidence="3" id="KW-1185">Reference proteome</keyword>